<evidence type="ECO:0000313" key="2">
    <source>
        <dbReference type="Proteomes" id="UP001203607"/>
    </source>
</evidence>
<comment type="caution">
    <text evidence="1">The sequence shown here is derived from an EMBL/GenBank/DDBJ whole genome shotgun (WGS) entry which is preliminary data.</text>
</comment>
<proteinExistence type="predicted"/>
<organism evidence="1 2">
    <name type="scientific">Flagellimonas spongiicola</name>
    <dbReference type="NCBI Taxonomy" id="2942208"/>
    <lineage>
        <taxon>Bacteria</taxon>
        <taxon>Pseudomonadati</taxon>
        <taxon>Bacteroidota</taxon>
        <taxon>Flavobacteriia</taxon>
        <taxon>Flavobacteriales</taxon>
        <taxon>Flavobacteriaceae</taxon>
        <taxon>Flagellimonas</taxon>
    </lineage>
</organism>
<dbReference type="EMBL" id="JAMFMA010000001">
    <property type="protein sequence ID" value="MCL6273613.1"/>
    <property type="molecule type" value="Genomic_DNA"/>
</dbReference>
<keyword evidence="2" id="KW-1185">Reference proteome</keyword>
<dbReference type="RefSeq" id="WP_249656784.1">
    <property type="nucleotide sequence ID" value="NZ_JAMFMA010000001.1"/>
</dbReference>
<reference evidence="1 2" key="1">
    <citation type="submission" date="2022-05" db="EMBL/GenBank/DDBJ databases">
        <authorList>
            <person name="Park J.-S."/>
        </authorList>
    </citation>
    <scope>NUCLEOTIDE SEQUENCE [LARGE SCALE GENOMIC DNA]</scope>
    <source>
        <strain evidence="1 2">2012CJ35-5</strain>
    </source>
</reference>
<dbReference type="Proteomes" id="UP001203607">
    <property type="component" value="Unassembled WGS sequence"/>
</dbReference>
<name>A0ABT0PT31_9FLAO</name>
<gene>
    <name evidence="1" type="ORF">M3P19_06305</name>
</gene>
<evidence type="ECO:0000313" key="1">
    <source>
        <dbReference type="EMBL" id="MCL6273613.1"/>
    </source>
</evidence>
<sequence length="155" mass="18201">MLNSDVLDSIRCYAEDTNQNSLELLFANLEIRLYNRGEFFKRTLKYNSILFVHKIPESPNLQLEITDETVFGFCFSFKVPGPLPFYRGIMEQIPSPLHSGHIEIESDRLFFDFENGGPKNKHQISLNFSYTHLQRFQITESQDTKKPYFVKNRVL</sequence>
<accession>A0ABT0PT31</accession>
<protein>
    <submittedName>
        <fullName evidence="1">Uncharacterized protein</fullName>
    </submittedName>
</protein>